<feature type="domain" description="Tail specific protease" evidence="1">
    <location>
        <begin position="369"/>
        <end position="522"/>
    </location>
</feature>
<reference evidence="2 3" key="1">
    <citation type="submission" date="2019-07" db="EMBL/GenBank/DDBJ databases">
        <title>Sphingomonas solaris sp. nov., isolated from a solar panel from Boston, Massachusetts.</title>
        <authorList>
            <person name="Tanner K."/>
            <person name="Pascual J."/>
            <person name="Mancuso C."/>
            <person name="Pereto J."/>
            <person name="Khalil A."/>
            <person name="Vilanova C."/>
        </authorList>
    </citation>
    <scope>NUCLEOTIDE SEQUENCE [LARGE SCALE GENOMIC DNA]</scope>
    <source>
        <strain evidence="2 3">R4DWN</strain>
    </source>
</reference>
<comment type="caution">
    <text evidence="2">The sequence shown here is derived from an EMBL/GenBank/DDBJ whole genome shotgun (WGS) entry which is preliminary data.</text>
</comment>
<protein>
    <recommendedName>
        <fullName evidence="1">Tail specific protease domain-containing protein</fullName>
    </recommendedName>
</protein>
<dbReference type="InterPro" id="IPR005151">
    <property type="entry name" value="Tail-specific_protease"/>
</dbReference>
<proteinExistence type="predicted"/>
<name>A0A558RB11_9SPHN</name>
<dbReference type="SUPFAM" id="SSF52096">
    <property type="entry name" value="ClpP/crotonase"/>
    <property type="match status" value="1"/>
</dbReference>
<dbReference type="InterPro" id="IPR029045">
    <property type="entry name" value="ClpP/crotonase-like_dom_sf"/>
</dbReference>
<dbReference type="Pfam" id="PF03572">
    <property type="entry name" value="Peptidase_S41"/>
    <property type="match status" value="1"/>
</dbReference>
<dbReference type="Gene3D" id="3.90.226.10">
    <property type="entry name" value="2-enoyl-CoA Hydratase, Chain A, domain 1"/>
    <property type="match status" value="1"/>
</dbReference>
<keyword evidence="3" id="KW-1185">Reference proteome</keyword>
<gene>
    <name evidence="2" type="ORF">FOY91_04065</name>
</gene>
<evidence type="ECO:0000313" key="2">
    <source>
        <dbReference type="EMBL" id="TVV76570.1"/>
    </source>
</evidence>
<evidence type="ECO:0000259" key="1">
    <source>
        <dbReference type="Pfam" id="PF03572"/>
    </source>
</evidence>
<dbReference type="Proteomes" id="UP000318681">
    <property type="component" value="Unassembled WGS sequence"/>
</dbReference>
<dbReference type="OrthoDB" id="3275712at2"/>
<dbReference type="GO" id="GO:0006508">
    <property type="term" value="P:proteolysis"/>
    <property type="evidence" value="ECO:0007669"/>
    <property type="project" value="InterPro"/>
</dbReference>
<accession>A0A558RB11</accession>
<dbReference type="EMBL" id="VNIM01000009">
    <property type="protein sequence ID" value="TVV76570.1"/>
    <property type="molecule type" value="Genomic_DNA"/>
</dbReference>
<evidence type="ECO:0000313" key="3">
    <source>
        <dbReference type="Proteomes" id="UP000318681"/>
    </source>
</evidence>
<sequence length="694" mass="75152">MASSHSVVVRLLFVVTPFDRSRNKIVSNRAAGGGMATKDRPGKLKVAKAPAVARRARAKPDRSAAQKAAPAFRAKRGETLLQSPGGQVLAKTFALQASTALPVYPIADRLQVLEQLALALEGFYVHLPRKKAIYGFDPVRALGLLRLRATALSDAEFHENLVEIVTRVRDRHVSFAGRSPYGRAAVLPFLVESCWEAGKQVYVVTKLTAGVPIKSLQPGARVTHWNGIAIERYLRLNANMFDGGNEASSLARSLAFLTYRPLAQFGPPLEEWVDIKFTLNGAVLEERFIWAGFDSASAPRYPAVGRNITGYGGDLLLAGLQDARRIQTAPDSFDPAPPPAKPAGVPTIEGSGAGGVFDYGRVTTVDGTFAYLRFWSFGANNIDDIVNAVAAVLPALPQTGLIFDMRGNTGGYIAAGERVLQLFSAMPVVPARFQFRVTPLTRAMAEATDYFVRWRPSFAEAFSTGDDYTRGIPIEGDDADYNQVGRKYPGPVVLISDALAFSTADMFAAGFIDNRLGKLICTDANMAAAGGNNWRWDVVRMFNPDFRLDASLKADLIAGKLSAAIVDAFNAAGCSLSKKAVLSPGVPDDGDTIWTIQDGALAHSVRDYPWMSATPLVYLARSPAGLTDLPTGFVLGLTIRRAIRVRKNEGRVLEDTGIEPDIFYQMTLRDITDHNQDLLERAGKELIVAQPPAV</sequence>
<dbReference type="AlphaFoldDB" id="A0A558RB11"/>
<organism evidence="2 3">
    <name type="scientific">Alterirhizorhabdus solaris</name>
    <dbReference type="NCBI Taxonomy" id="2529389"/>
    <lineage>
        <taxon>Bacteria</taxon>
        <taxon>Pseudomonadati</taxon>
        <taxon>Pseudomonadota</taxon>
        <taxon>Alphaproteobacteria</taxon>
        <taxon>Sphingomonadales</taxon>
        <taxon>Rhizorhabdaceae</taxon>
        <taxon>Alterirhizorhabdus</taxon>
    </lineage>
</organism>
<dbReference type="GO" id="GO:0008236">
    <property type="term" value="F:serine-type peptidase activity"/>
    <property type="evidence" value="ECO:0007669"/>
    <property type="project" value="InterPro"/>
</dbReference>